<feature type="domain" description="Glycosyltransferase 2-like" evidence="18">
    <location>
        <begin position="231"/>
        <end position="447"/>
    </location>
</feature>
<evidence type="ECO:0000256" key="5">
    <source>
        <dbReference type="ARBA" id="ARBA00018714"/>
    </source>
</evidence>
<evidence type="ECO:0000259" key="18">
    <source>
        <dbReference type="Pfam" id="PF13632"/>
    </source>
</evidence>
<evidence type="ECO:0000256" key="2">
    <source>
        <dbReference type="ARBA" id="ARBA00005186"/>
    </source>
</evidence>
<dbReference type="Gene3D" id="3.90.550.10">
    <property type="entry name" value="Spore Coat Polysaccharide Biosynthesis Protein SpsA, Chain A"/>
    <property type="match status" value="1"/>
</dbReference>
<dbReference type="SUPFAM" id="SSF53448">
    <property type="entry name" value="Nucleotide-diphospho-sugar transferases"/>
    <property type="match status" value="1"/>
</dbReference>
<keyword evidence="12 16" id="KW-0135">Cellulose biosynthesis</keyword>
<evidence type="ECO:0000313" key="19">
    <source>
        <dbReference type="EMBL" id="GLQ74288.1"/>
    </source>
</evidence>
<evidence type="ECO:0000256" key="8">
    <source>
        <dbReference type="ARBA" id="ARBA00022636"/>
    </source>
</evidence>
<evidence type="ECO:0000256" key="12">
    <source>
        <dbReference type="ARBA" id="ARBA00022916"/>
    </source>
</evidence>
<dbReference type="EC" id="2.4.1.12" evidence="4 16"/>
<feature type="transmembrane region" description="Helical" evidence="16">
    <location>
        <begin position="34"/>
        <end position="50"/>
    </location>
</feature>
<dbReference type="InterPro" id="IPR009875">
    <property type="entry name" value="PilZ_domain"/>
</dbReference>
<feature type="domain" description="PilZ" evidence="17">
    <location>
        <begin position="568"/>
        <end position="654"/>
    </location>
</feature>
<dbReference type="GO" id="GO:0030244">
    <property type="term" value="P:cellulose biosynthetic process"/>
    <property type="evidence" value="ECO:0007669"/>
    <property type="project" value="UniProtKB-KW"/>
</dbReference>
<evidence type="ECO:0000256" key="13">
    <source>
        <dbReference type="ARBA" id="ARBA00022989"/>
    </source>
</evidence>
<evidence type="ECO:0000256" key="9">
    <source>
        <dbReference type="ARBA" id="ARBA00022676"/>
    </source>
</evidence>
<keyword evidence="9 16" id="KW-0328">Glycosyltransferase</keyword>
<evidence type="ECO:0000256" key="6">
    <source>
        <dbReference type="ARBA" id="ARBA00022475"/>
    </source>
</evidence>
<evidence type="ECO:0000256" key="7">
    <source>
        <dbReference type="ARBA" id="ARBA00022519"/>
    </source>
</evidence>
<gene>
    <name evidence="19" type="primary">bcsA_1</name>
    <name evidence="19" type="ORF">GCM10007932_36490</name>
</gene>
<keyword evidence="8 16" id="KW-0973">c-di-GMP</keyword>
<evidence type="ECO:0000256" key="10">
    <source>
        <dbReference type="ARBA" id="ARBA00022679"/>
    </source>
</evidence>
<keyword evidence="14 16" id="KW-0472">Membrane</keyword>
<accession>A0AAV5NVL2</accession>
<dbReference type="InterPro" id="IPR003919">
    <property type="entry name" value="Cell_synth_A"/>
</dbReference>
<dbReference type="GO" id="GO:0005886">
    <property type="term" value="C:plasma membrane"/>
    <property type="evidence" value="ECO:0007669"/>
    <property type="project" value="UniProtKB-SubCell"/>
</dbReference>
<sequence>MTTNLPKLLFKVLLVLCAIYCLFMLATLNISTDTHIWLASSAFILILLLSKNMSTRATTFILIIGAFISFRYIYWRFHETLPWESQIDLPFAMLLFCAECYGILVYVMGMFVTVKPYERKRVPINPDVALPSIDVFIPTYNEPISVVEPTILAASRMEYPGEVRVYVLDDGGTYNKLNDEDVDAAHYAKKRANTLKDFCVEVGATYMTRKKNELAKAGNINHALSKSSGDLVLVLDADHVPTRDFLMNTVGMFQKEPNLGFVQTPHFFITPGPVEKNLGIEDKVPSENEMFYNKILVGMDFWNGCFFCGSAAIIRRVALEEVGGISTRTITEDADTALNIHSKGWDSAYLNRAMVAGLSPDTFGAYVTQRSRWAQGMIQIFLLNNPLLKRGLSLGQRICYLNSTVYWFFPIFRTVFLISPLLYLLLDLQIFVGNATDFLIFVVPHLVISIMITQRLFGKTRRAFFSELYETALSIYLFLPALSTLIHPTKPSFVVTPKGETTRKVCFSKLTPFMAFIFGLVVAAEAWGIYRYMQFPTEQSQLILVIVFNTFNLLLIILCLGAMLEKQQRRSEPRLLVNEKAVIKVGERSLNATLNDVSIKGARLTLQDPDHDIHRGDTVDVVYFTENGKCSTGKTLYKQVHLNMRVVAVKNGHHGIQVCCLMESNLAEDMQIQYAKTYGQSSRWDDRRRYEEGLHQGLFSSVLSLFSLVCENLTRVLTTSVKQQLDSSKARGSKVSGKKGFQND</sequence>
<dbReference type="RefSeq" id="WP_126609390.1">
    <property type="nucleotide sequence ID" value="NZ_AP025145.1"/>
</dbReference>
<evidence type="ECO:0000256" key="15">
    <source>
        <dbReference type="ARBA" id="ARBA00048682"/>
    </source>
</evidence>
<proteinExistence type="inferred from homology"/>
<feature type="transmembrane region" description="Helical" evidence="16">
    <location>
        <begin position="510"/>
        <end position="530"/>
    </location>
</feature>
<dbReference type="AlphaFoldDB" id="A0AAV5NVL2"/>
<dbReference type="PANTHER" id="PTHR43867:SF2">
    <property type="entry name" value="CELLULOSE SYNTHASE CATALYTIC SUBUNIT A [UDP-FORMING]"/>
    <property type="match status" value="1"/>
</dbReference>
<evidence type="ECO:0000313" key="20">
    <source>
        <dbReference type="Proteomes" id="UP001156690"/>
    </source>
</evidence>
<comment type="function">
    <text evidence="16">Catalytic subunit of cellulose synthase. It polymerizes uridine 5'-diphosphate glucose to cellulose.</text>
</comment>
<keyword evidence="20" id="KW-1185">Reference proteome</keyword>
<dbReference type="EMBL" id="BSNX01000055">
    <property type="protein sequence ID" value="GLQ74288.1"/>
    <property type="molecule type" value="Genomic_DNA"/>
</dbReference>
<dbReference type="NCBIfam" id="TIGR03030">
    <property type="entry name" value="CelA"/>
    <property type="match status" value="1"/>
</dbReference>
<evidence type="ECO:0000256" key="3">
    <source>
        <dbReference type="ARBA" id="ARBA00006739"/>
    </source>
</evidence>
<dbReference type="InterPro" id="IPR029044">
    <property type="entry name" value="Nucleotide-diphossugar_trans"/>
</dbReference>
<feature type="transmembrane region" description="Helical" evidence="16">
    <location>
        <begin position="542"/>
        <end position="564"/>
    </location>
</feature>
<evidence type="ECO:0000256" key="1">
    <source>
        <dbReference type="ARBA" id="ARBA00004429"/>
    </source>
</evidence>
<dbReference type="SUPFAM" id="SSF141371">
    <property type="entry name" value="PilZ domain-like"/>
    <property type="match status" value="1"/>
</dbReference>
<feature type="transmembrane region" description="Helical" evidence="16">
    <location>
        <begin position="57"/>
        <end position="77"/>
    </location>
</feature>
<evidence type="ECO:0000256" key="4">
    <source>
        <dbReference type="ARBA" id="ARBA00012539"/>
    </source>
</evidence>
<keyword evidence="7 16" id="KW-0997">Cell inner membrane</keyword>
<name>A0AAV5NVL2_9VIBR</name>
<keyword evidence="13 16" id="KW-1133">Transmembrane helix</keyword>
<keyword evidence="11 16" id="KW-0812">Transmembrane</keyword>
<dbReference type="Proteomes" id="UP001156690">
    <property type="component" value="Unassembled WGS sequence"/>
</dbReference>
<feature type="transmembrane region" description="Helical" evidence="16">
    <location>
        <begin position="12"/>
        <end position="28"/>
    </location>
</feature>
<comment type="catalytic activity">
    <reaction evidence="15 16">
        <text>[(1-&gt;4)-beta-D-glucosyl](n) + UDP-alpha-D-glucose = [(1-&gt;4)-beta-D-glucosyl](n+1) + UDP + H(+)</text>
        <dbReference type="Rhea" id="RHEA:19929"/>
        <dbReference type="Rhea" id="RHEA-COMP:10033"/>
        <dbReference type="Rhea" id="RHEA-COMP:10034"/>
        <dbReference type="ChEBI" id="CHEBI:15378"/>
        <dbReference type="ChEBI" id="CHEBI:18246"/>
        <dbReference type="ChEBI" id="CHEBI:58223"/>
        <dbReference type="ChEBI" id="CHEBI:58885"/>
        <dbReference type="EC" id="2.4.1.12"/>
    </reaction>
</comment>
<comment type="subcellular location">
    <subcellularLocation>
        <location evidence="1">Cell inner membrane</location>
        <topology evidence="1">Multi-pass membrane protein</topology>
    </subcellularLocation>
</comment>
<dbReference type="PANTHER" id="PTHR43867">
    <property type="entry name" value="CELLULOSE SYNTHASE CATALYTIC SUBUNIT A [UDP-FORMING]"/>
    <property type="match status" value="1"/>
</dbReference>
<dbReference type="GO" id="GO:0035438">
    <property type="term" value="F:cyclic-di-GMP binding"/>
    <property type="evidence" value="ECO:0007669"/>
    <property type="project" value="InterPro"/>
</dbReference>
<dbReference type="Pfam" id="PF07238">
    <property type="entry name" value="PilZ"/>
    <property type="match status" value="1"/>
</dbReference>
<comment type="caution">
    <text evidence="19">The sequence shown here is derived from an EMBL/GenBank/DDBJ whole genome shotgun (WGS) entry which is preliminary data.</text>
</comment>
<dbReference type="Gene3D" id="2.40.10.220">
    <property type="entry name" value="predicted glycosyltransferase like domains"/>
    <property type="match status" value="1"/>
</dbReference>
<dbReference type="GO" id="GO:0006011">
    <property type="term" value="P:UDP-alpha-D-glucose metabolic process"/>
    <property type="evidence" value="ECO:0007669"/>
    <property type="project" value="InterPro"/>
</dbReference>
<reference evidence="20" key="1">
    <citation type="journal article" date="2019" name="Int. J. Syst. Evol. Microbiol.">
        <title>The Global Catalogue of Microorganisms (GCM) 10K type strain sequencing project: providing services to taxonomists for standard genome sequencing and annotation.</title>
        <authorList>
            <consortium name="The Broad Institute Genomics Platform"/>
            <consortium name="The Broad Institute Genome Sequencing Center for Infectious Disease"/>
            <person name="Wu L."/>
            <person name="Ma J."/>
        </authorList>
    </citation>
    <scope>NUCLEOTIDE SEQUENCE [LARGE SCALE GENOMIC DNA]</scope>
    <source>
        <strain evidence="20">NBRC 15640</strain>
    </source>
</reference>
<dbReference type="CDD" id="cd06421">
    <property type="entry name" value="CESA_CelA_like"/>
    <property type="match status" value="1"/>
</dbReference>
<feature type="transmembrane region" description="Helical" evidence="16">
    <location>
        <begin position="438"/>
        <end position="457"/>
    </location>
</feature>
<comment type="pathway">
    <text evidence="2 16">Glycan metabolism; bacterial cellulose biosynthesis.</text>
</comment>
<organism evidence="19 20">
    <name type="scientific">Vibrio penaeicida</name>
    <dbReference type="NCBI Taxonomy" id="104609"/>
    <lineage>
        <taxon>Bacteria</taxon>
        <taxon>Pseudomonadati</taxon>
        <taxon>Pseudomonadota</taxon>
        <taxon>Gammaproteobacteria</taxon>
        <taxon>Vibrionales</taxon>
        <taxon>Vibrionaceae</taxon>
        <taxon>Vibrio</taxon>
    </lineage>
</organism>
<keyword evidence="10 16" id="KW-0808">Transferase</keyword>
<dbReference type="Pfam" id="PF13632">
    <property type="entry name" value="Glyco_trans_2_3"/>
    <property type="match status" value="1"/>
</dbReference>
<dbReference type="InterPro" id="IPR050321">
    <property type="entry name" value="Glycosyltr_2/OpgH_subfam"/>
</dbReference>
<evidence type="ECO:0000256" key="16">
    <source>
        <dbReference type="RuleBase" id="RU365020"/>
    </source>
</evidence>
<evidence type="ECO:0000256" key="14">
    <source>
        <dbReference type="ARBA" id="ARBA00023136"/>
    </source>
</evidence>
<evidence type="ECO:0000259" key="17">
    <source>
        <dbReference type="Pfam" id="PF07238"/>
    </source>
</evidence>
<dbReference type="GO" id="GO:0016760">
    <property type="term" value="F:cellulose synthase (UDP-forming) activity"/>
    <property type="evidence" value="ECO:0007669"/>
    <property type="project" value="UniProtKB-EC"/>
</dbReference>
<protein>
    <recommendedName>
        <fullName evidence="5 16">Cellulose synthase catalytic subunit [UDP-forming]</fullName>
        <ecNumber evidence="4 16">2.4.1.12</ecNumber>
    </recommendedName>
</protein>
<keyword evidence="6 16" id="KW-1003">Cell membrane</keyword>
<feature type="transmembrane region" description="Helical" evidence="16">
    <location>
        <begin position="405"/>
        <end position="426"/>
    </location>
</feature>
<comment type="cofactor">
    <cofactor evidence="16">
        <name>Mg(2+)</name>
        <dbReference type="ChEBI" id="CHEBI:18420"/>
    </cofactor>
</comment>
<dbReference type="PRINTS" id="PR01439">
    <property type="entry name" value="CELLSNTHASEA"/>
</dbReference>
<feature type="transmembrane region" description="Helical" evidence="16">
    <location>
        <begin position="89"/>
        <end position="112"/>
    </location>
</feature>
<dbReference type="InterPro" id="IPR001173">
    <property type="entry name" value="Glyco_trans_2-like"/>
</dbReference>
<evidence type="ECO:0000256" key="11">
    <source>
        <dbReference type="ARBA" id="ARBA00022692"/>
    </source>
</evidence>
<comment type="similarity">
    <text evidence="3">Belongs to the glycosyltransferase 2 family.</text>
</comment>